<dbReference type="OrthoDB" id="2786695at2"/>
<comment type="caution">
    <text evidence="2">The sequence shown here is derived from an EMBL/GenBank/DDBJ whole genome shotgun (WGS) entry which is preliminary data.</text>
</comment>
<sequence>MAANQHSAAGQALGYVYQVGWGLLELARPGPDEHWLRLETVDDVSWHDDAGDAISLLQIKHHLGAGSSLADMHVDVWRTVQIWLDDPSLLQAGGPLLCLVTTQSVPADGALARLNHSGRDVGRALQLLNEAAEESTNKQTEATRAAWLATPSGVREAITERVYVIADQAPAQNLRDEVRSLLSNALPVGREDAFIEALTGWWWRVGIDLLRGNRRGIRRIDLRLKIDDLRDQFSSRSLPITVGRDAQERSLDDHRDRVFAHQLDWIGAGEDLLVAAIRDYYRAYAQAQAWVEGAMVELSELSEYEHRVVEEWEMQFGLMKASLGEDASEGDLRQAGMRLFGKAMNQSPALLRPGMTDAFFSRGTHHRLADERRMGWHPEFAQRLEALLQSRAS</sequence>
<name>A0A316A6Q4_9ACTN</name>
<dbReference type="RefSeq" id="WP_146211208.1">
    <property type="nucleotide sequence ID" value="NZ_QGDQ01000018.1"/>
</dbReference>
<keyword evidence="3" id="KW-1185">Reference proteome</keyword>
<evidence type="ECO:0000259" key="1">
    <source>
        <dbReference type="Pfam" id="PF20283"/>
    </source>
</evidence>
<dbReference type="EMBL" id="QGDQ01000018">
    <property type="protein sequence ID" value="PWJ52660.1"/>
    <property type="molecule type" value="Genomic_DNA"/>
</dbReference>
<accession>A0A316A6Q4</accession>
<gene>
    <name evidence="2" type="ORF">BXY45_11831</name>
</gene>
<dbReference type="Proteomes" id="UP000245469">
    <property type="component" value="Unassembled WGS sequence"/>
</dbReference>
<protein>
    <recommendedName>
        <fullName evidence="1">ABC-three component systems C-terminal domain-containing protein</fullName>
    </recommendedName>
</protein>
<evidence type="ECO:0000313" key="2">
    <source>
        <dbReference type="EMBL" id="PWJ52660.1"/>
    </source>
</evidence>
<dbReference type="InterPro" id="IPR046913">
    <property type="entry name" value="ABC-3C_CTD7"/>
</dbReference>
<dbReference type="Pfam" id="PF20283">
    <property type="entry name" value="CTD7"/>
    <property type="match status" value="1"/>
</dbReference>
<dbReference type="AlphaFoldDB" id="A0A316A6Q4"/>
<reference evidence="2 3" key="1">
    <citation type="submission" date="2018-03" db="EMBL/GenBank/DDBJ databases">
        <title>Genomic Encyclopedia of Archaeal and Bacterial Type Strains, Phase II (KMG-II): from individual species to whole genera.</title>
        <authorList>
            <person name="Goeker M."/>
        </authorList>
    </citation>
    <scope>NUCLEOTIDE SEQUENCE [LARGE SCALE GENOMIC DNA]</scope>
    <source>
        <strain evidence="2 3">DSM 44889</strain>
    </source>
</reference>
<evidence type="ECO:0000313" key="3">
    <source>
        <dbReference type="Proteomes" id="UP000245469"/>
    </source>
</evidence>
<organism evidence="2 3">
    <name type="scientific">Quadrisphaera granulorum</name>
    <dbReference type="NCBI Taxonomy" id="317664"/>
    <lineage>
        <taxon>Bacteria</taxon>
        <taxon>Bacillati</taxon>
        <taxon>Actinomycetota</taxon>
        <taxon>Actinomycetes</taxon>
        <taxon>Kineosporiales</taxon>
        <taxon>Kineosporiaceae</taxon>
        <taxon>Quadrisphaera</taxon>
    </lineage>
</organism>
<proteinExistence type="predicted"/>
<feature type="domain" description="ABC-three component systems C-terminal" evidence="1">
    <location>
        <begin position="259"/>
        <end position="384"/>
    </location>
</feature>